<dbReference type="AlphaFoldDB" id="A0A927F297"/>
<dbReference type="GO" id="GO:0020037">
    <property type="term" value="F:heme binding"/>
    <property type="evidence" value="ECO:0007669"/>
    <property type="project" value="InterPro"/>
</dbReference>
<dbReference type="GO" id="GO:0004497">
    <property type="term" value="F:monooxygenase activity"/>
    <property type="evidence" value="ECO:0007669"/>
    <property type="project" value="UniProtKB-KW"/>
</dbReference>
<evidence type="ECO:0000256" key="1">
    <source>
        <dbReference type="ARBA" id="ARBA00001971"/>
    </source>
</evidence>
<dbReference type="Proteomes" id="UP000632289">
    <property type="component" value="Unassembled WGS sequence"/>
</dbReference>
<evidence type="ECO:0000256" key="7">
    <source>
        <dbReference type="ARBA" id="ARBA00023033"/>
    </source>
</evidence>
<dbReference type="GO" id="GO:0016705">
    <property type="term" value="F:oxidoreductase activity, acting on paired donors, with incorporation or reduction of molecular oxygen"/>
    <property type="evidence" value="ECO:0007669"/>
    <property type="project" value="InterPro"/>
</dbReference>
<evidence type="ECO:0000256" key="2">
    <source>
        <dbReference type="ARBA" id="ARBA00010617"/>
    </source>
</evidence>
<organism evidence="8 9">
    <name type="scientific">Streptomyces chumphonensis</name>
    <dbReference type="NCBI Taxonomy" id="1214925"/>
    <lineage>
        <taxon>Bacteria</taxon>
        <taxon>Bacillati</taxon>
        <taxon>Actinomycetota</taxon>
        <taxon>Actinomycetes</taxon>
        <taxon>Kitasatosporales</taxon>
        <taxon>Streptomycetaceae</taxon>
        <taxon>Streptomyces</taxon>
    </lineage>
</organism>
<dbReference type="Gene3D" id="1.10.630.10">
    <property type="entry name" value="Cytochrome P450"/>
    <property type="match status" value="1"/>
</dbReference>
<evidence type="ECO:0000256" key="3">
    <source>
        <dbReference type="ARBA" id="ARBA00022617"/>
    </source>
</evidence>
<dbReference type="EMBL" id="JACXYU010000015">
    <property type="protein sequence ID" value="MBD3934255.1"/>
    <property type="molecule type" value="Genomic_DNA"/>
</dbReference>
<sequence>MDSTLALASEGYAWLPDRWRAHTGPIVRTRLMGQRAVALRGVEAVRFFYDERHVRRRGALPEPVVATLFGHGGVQGLDGEAHRERKALLMRVAASPEGVEALAEQFALAWEEAVPGWREQDTIVLFDEAGVVLTRAVTRWAGVPVAGQEVRPLAADLLAMVDGFATAGPRHWRARRARKEREAWLAGLVADVRRGSAPVPEDSGLARIAWHRDADGSLLPADTAAVEVLNVLRPTVAVAWYAAFAAHALHRWPAHRERLADADHAYAFADEVRRFYPFAPFVAGRAATDLTWEGEHIPAGTLLLLDLYGQNHDAEVWGDPYTFRPDRFRHGDIAPDVLVPQGGGDAATGHRCPGEDATRALIAALAARLAGLSYTVPQQDLAIPLGHIPTRPRSGMVLAVE</sequence>
<dbReference type="InterPro" id="IPR001128">
    <property type="entry name" value="Cyt_P450"/>
</dbReference>
<proteinExistence type="inferred from homology"/>
<evidence type="ECO:0000256" key="4">
    <source>
        <dbReference type="ARBA" id="ARBA00022723"/>
    </source>
</evidence>
<dbReference type="PANTHER" id="PTHR24286">
    <property type="entry name" value="CYTOCHROME P450 26"/>
    <property type="match status" value="1"/>
</dbReference>
<dbReference type="GO" id="GO:0005506">
    <property type="term" value="F:iron ion binding"/>
    <property type="evidence" value="ECO:0007669"/>
    <property type="project" value="InterPro"/>
</dbReference>
<dbReference type="Pfam" id="PF00067">
    <property type="entry name" value="p450"/>
    <property type="match status" value="1"/>
</dbReference>
<dbReference type="CDD" id="cd11067">
    <property type="entry name" value="CYP152"/>
    <property type="match status" value="1"/>
</dbReference>
<evidence type="ECO:0000256" key="6">
    <source>
        <dbReference type="ARBA" id="ARBA00023004"/>
    </source>
</evidence>
<keyword evidence="7" id="KW-0503">Monooxygenase</keyword>
<evidence type="ECO:0000313" key="9">
    <source>
        <dbReference type="Proteomes" id="UP000632289"/>
    </source>
</evidence>
<dbReference type="PANTHER" id="PTHR24286:SF24">
    <property type="entry name" value="LANOSTEROL 14-ALPHA DEMETHYLASE"/>
    <property type="match status" value="1"/>
</dbReference>
<dbReference type="InterPro" id="IPR036396">
    <property type="entry name" value="Cyt_P450_sf"/>
</dbReference>
<name>A0A927F297_9ACTN</name>
<comment type="similarity">
    <text evidence="2">Belongs to the cytochrome P450 family.</text>
</comment>
<keyword evidence="5" id="KW-0560">Oxidoreductase</keyword>
<dbReference type="SUPFAM" id="SSF48264">
    <property type="entry name" value="Cytochrome P450"/>
    <property type="match status" value="1"/>
</dbReference>
<keyword evidence="4" id="KW-0479">Metal-binding</keyword>
<dbReference type="RefSeq" id="WP_191211557.1">
    <property type="nucleotide sequence ID" value="NZ_BAABKL010000002.1"/>
</dbReference>
<protein>
    <submittedName>
        <fullName evidence="8">Cytochrome P450</fullName>
    </submittedName>
</protein>
<comment type="cofactor">
    <cofactor evidence="1">
        <name>heme</name>
        <dbReference type="ChEBI" id="CHEBI:30413"/>
    </cofactor>
</comment>
<reference evidence="8" key="1">
    <citation type="submission" date="2020-09" db="EMBL/GenBank/DDBJ databases">
        <title>Secondary metabolite and genome analysis of marine Streptomyces chumphonensis KK1-2T.</title>
        <authorList>
            <person name="Phongsopitanun W."/>
            <person name="Kanchanasin P."/>
            <person name="Pittayakhajonwut P."/>
            <person name="Suwanborirux K."/>
            <person name="Tanasupawat S."/>
        </authorList>
    </citation>
    <scope>NUCLEOTIDE SEQUENCE</scope>
    <source>
        <strain evidence="8">KK1-2</strain>
    </source>
</reference>
<evidence type="ECO:0000313" key="8">
    <source>
        <dbReference type="EMBL" id="MBD3934255.1"/>
    </source>
</evidence>
<keyword evidence="3" id="KW-0349">Heme</keyword>
<keyword evidence="6" id="KW-0408">Iron</keyword>
<evidence type="ECO:0000256" key="5">
    <source>
        <dbReference type="ARBA" id="ARBA00023002"/>
    </source>
</evidence>
<comment type="caution">
    <text evidence="8">The sequence shown here is derived from an EMBL/GenBank/DDBJ whole genome shotgun (WGS) entry which is preliminary data.</text>
</comment>
<keyword evidence="9" id="KW-1185">Reference proteome</keyword>
<accession>A0A927F297</accession>
<gene>
    <name evidence="8" type="ORF">IF129_22160</name>
</gene>
<dbReference type="GO" id="GO:0016125">
    <property type="term" value="P:sterol metabolic process"/>
    <property type="evidence" value="ECO:0007669"/>
    <property type="project" value="TreeGrafter"/>
</dbReference>